<feature type="domain" description="C2H2-type" evidence="12">
    <location>
        <begin position="650"/>
        <end position="677"/>
    </location>
</feature>
<dbReference type="InterPro" id="IPR036236">
    <property type="entry name" value="Znf_C2H2_sf"/>
</dbReference>
<evidence type="ECO:0000256" key="8">
    <source>
        <dbReference type="ARBA" id="ARBA00023163"/>
    </source>
</evidence>
<feature type="compositionally biased region" description="Polar residues" evidence="11">
    <location>
        <begin position="228"/>
        <end position="245"/>
    </location>
</feature>
<feature type="domain" description="C2H2-type" evidence="12">
    <location>
        <begin position="674"/>
        <end position="701"/>
    </location>
</feature>
<feature type="region of interest" description="Disordered" evidence="11">
    <location>
        <begin position="457"/>
        <end position="477"/>
    </location>
</feature>
<dbReference type="FunFam" id="3.30.160.60:FF:000446">
    <property type="entry name" value="Zinc finger protein"/>
    <property type="match status" value="1"/>
</dbReference>
<organism evidence="13 14">
    <name type="scientific">Rhynchophorus ferrugineus</name>
    <name type="common">Red palm weevil</name>
    <name type="synonym">Curculio ferrugineus</name>
    <dbReference type="NCBI Taxonomy" id="354439"/>
    <lineage>
        <taxon>Eukaryota</taxon>
        <taxon>Metazoa</taxon>
        <taxon>Ecdysozoa</taxon>
        <taxon>Arthropoda</taxon>
        <taxon>Hexapoda</taxon>
        <taxon>Insecta</taxon>
        <taxon>Pterygota</taxon>
        <taxon>Neoptera</taxon>
        <taxon>Endopterygota</taxon>
        <taxon>Coleoptera</taxon>
        <taxon>Polyphaga</taxon>
        <taxon>Cucujiformia</taxon>
        <taxon>Curculionidae</taxon>
        <taxon>Dryophthorinae</taxon>
        <taxon>Rhynchophorus</taxon>
    </lineage>
</organism>
<feature type="region of interest" description="Disordered" evidence="11">
    <location>
        <begin position="317"/>
        <end position="336"/>
    </location>
</feature>
<dbReference type="AlphaFoldDB" id="A0A834MFE9"/>
<feature type="domain" description="C2H2-type" evidence="12">
    <location>
        <begin position="789"/>
        <end position="817"/>
    </location>
</feature>
<dbReference type="GO" id="GO:0005634">
    <property type="term" value="C:nucleus"/>
    <property type="evidence" value="ECO:0007669"/>
    <property type="project" value="UniProtKB-SubCell"/>
</dbReference>
<evidence type="ECO:0000256" key="7">
    <source>
        <dbReference type="ARBA" id="ARBA00023125"/>
    </source>
</evidence>
<feature type="domain" description="C2H2-type" evidence="12">
    <location>
        <begin position="969"/>
        <end position="996"/>
    </location>
</feature>
<evidence type="ECO:0000256" key="9">
    <source>
        <dbReference type="ARBA" id="ARBA00023242"/>
    </source>
</evidence>
<feature type="domain" description="C2H2-type" evidence="12">
    <location>
        <begin position="855"/>
        <end position="882"/>
    </location>
</feature>
<dbReference type="GO" id="GO:0003677">
    <property type="term" value="F:DNA binding"/>
    <property type="evidence" value="ECO:0007669"/>
    <property type="project" value="UniProtKB-KW"/>
</dbReference>
<dbReference type="PROSITE" id="PS50157">
    <property type="entry name" value="ZINC_FINGER_C2H2_2"/>
    <property type="match status" value="11"/>
</dbReference>
<reference evidence="13" key="1">
    <citation type="submission" date="2020-08" db="EMBL/GenBank/DDBJ databases">
        <title>Genome sequencing and assembly of the red palm weevil Rhynchophorus ferrugineus.</title>
        <authorList>
            <person name="Dias G.B."/>
            <person name="Bergman C.M."/>
            <person name="Manee M."/>
        </authorList>
    </citation>
    <scope>NUCLEOTIDE SEQUENCE</scope>
    <source>
        <strain evidence="13">AA-2017</strain>
        <tissue evidence="13">Whole larva</tissue>
    </source>
</reference>
<dbReference type="Gene3D" id="3.30.160.60">
    <property type="entry name" value="Classic Zinc Finger"/>
    <property type="match status" value="9"/>
</dbReference>
<evidence type="ECO:0000256" key="10">
    <source>
        <dbReference type="PROSITE-ProRule" id="PRU00042"/>
    </source>
</evidence>
<keyword evidence="5" id="KW-0862">Zinc</keyword>
<keyword evidence="6" id="KW-0805">Transcription regulation</keyword>
<keyword evidence="14" id="KW-1185">Reference proteome</keyword>
<evidence type="ECO:0000256" key="1">
    <source>
        <dbReference type="ARBA" id="ARBA00004123"/>
    </source>
</evidence>
<keyword evidence="9" id="KW-0539">Nucleus</keyword>
<evidence type="ECO:0000313" key="14">
    <source>
        <dbReference type="Proteomes" id="UP000625711"/>
    </source>
</evidence>
<evidence type="ECO:0000256" key="5">
    <source>
        <dbReference type="ARBA" id="ARBA00022833"/>
    </source>
</evidence>
<gene>
    <name evidence="13" type="ORF">GWI33_009232</name>
</gene>
<dbReference type="PROSITE" id="PS00028">
    <property type="entry name" value="ZINC_FINGER_C2H2_1"/>
    <property type="match status" value="9"/>
</dbReference>
<feature type="domain" description="C2H2-type" evidence="12">
    <location>
        <begin position="913"/>
        <end position="940"/>
    </location>
</feature>
<keyword evidence="3" id="KW-0677">Repeat</keyword>
<feature type="domain" description="C2H2-type" evidence="12">
    <location>
        <begin position="941"/>
        <end position="968"/>
    </location>
</feature>
<keyword evidence="4 10" id="KW-0863">Zinc-finger</keyword>
<dbReference type="SUPFAM" id="SSF57667">
    <property type="entry name" value="beta-beta-alpha zinc fingers"/>
    <property type="match status" value="6"/>
</dbReference>
<feature type="compositionally biased region" description="Polar residues" evidence="11">
    <location>
        <begin position="67"/>
        <end position="79"/>
    </location>
</feature>
<evidence type="ECO:0000259" key="12">
    <source>
        <dbReference type="PROSITE" id="PS50157"/>
    </source>
</evidence>
<name>A0A834MFE9_RHYFE</name>
<dbReference type="EMBL" id="JAACXV010000413">
    <property type="protein sequence ID" value="KAF7277815.1"/>
    <property type="molecule type" value="Genomic_DNA"/>
</dbReference>
<dbReference type="PANTHER" id="PTHR24383:SF20">
    <property type="entry name" value="C2H2-TYPE DOMAIN-CONTAINING PROTEIN"/>
    <property type="match status" value="1"/>
</dbReference>
<dbReference type="PANTHER" id="PTHR24383">
    <property type="entry name" value="ZINC FINGER PROTEIN"/>
    <property type="match status" value="1"/>
</dbReference>
<feature type="domain" description="C2H2-type" evidence="12">
    <location>
        <begin position="702"/>
        <end position="729"/>
    </location>
</feature>
<feature type="domain" description="C2H2-type" evidence="12">
    <location>
        <begin position="730"/>
        <end position="752"/>
    </location>
</feature>
<feature type="domain" description="C2H2-type" evidence="12">
    <location>
        <begin position="885"/>
        <end position="912"/>
    </location>
</feature>
<keyword evidence="2" id="KW-0479">Metal-binding</keyword>
<dbReference type="FunFam" id="3.30.160.60:FF:001182">
    <property type="entry name" value="Zinc finger, C2H2 type"/>
    <property type="match status" value="1"/>
</dbReference>
<evidence type="ECO:0000256" key="3">
    <source>
        <dbReference type="ARBA" id="ARBA00022737"/>
    </source>
</evidence>
<dbReference type="Proteomes" id="UP000625711">
    <property type="component" value="Unassembled WGS sequence"/>
</dbReference>
<dbReference type="FunFam" id="3.30.160.60:FF:000100">
    <property type="entry name" value="Zinc finger 45-like"/>
    <property type="match status" value="1"/>
</dbReference>
<feature type="region of interest" description="Disordered" evidence="11">
    <location>
        <begin position="189"/>
        <end position="253"/>
    </location>
</feature>
<evidence type="ECO:0000256" key="4">
    <source>
        <dbReference type="ARBA" id="ARBA00022771"/>
    </source>
</evidence>
<protein>
    <recommendedName>
        <fullName evidence="12">C2H2-type domain-containing protein</fullName>
    </recommendedName>
</protein>
<dbReference type="SMART" id="SM00355">
    <property type="entry name" value="ZnF_C2H2"/>
    <property type="match status" value="14"/>
</dbReference>
<proteinExistence type="predicted"/>
<keyword evidence="7" id="KW-0238">DNA-binding</keyword>
<feature type="domain" description="C2H2-type" evidence="12">
    <location>
        <begin position="619"/>
        <end position="647"/>
    </location>
</feature>
<comment type="caution">
    <text evidence="13">The sequence shown here is derived from an EMBL/GenBank/DDBJ whole genome shotgun (WGS) entry which is preliminary data.</text>
</comment>
<evidence type="ECO:0000256" key="2">
    <source>
        <dbReference type="ARBA" id="ARBA00022723"/>
    </source>
</evidence>
<dbReference type="OrthoDB" id="10249535at2759"/>
<evidence type="ECO:0000256" key="6">
    <source>
        <dbReference type="ARBA" id="ARBA00023015"/>
    </source>
</evidence>
<evidence type="ECO:0000256" key="11">
    <source>
        <dbReference type="SAM" id="MobiDB-lite"/>
    </source>
</evidence>
<keyword evidence="8" id="KW-0804">Transcription</keyword>
<feature type="region of interest" description="Disordered" evidence="11">
    <location>
        <begin position="50"/>
        <end position="79"/>
    </location>
</feature>
<sequence length="1001" mass="114427">MSTLETSDTMCPVCTLYLRPGITLKQHLASHPKQKVIDALVKLSLHEEPVKSQITQQTDDVPEGDSAISQTPNQPSTSMPPYFNQIPVGNSSSVGPTTLPGNHFFMYQQSMSTSSPHQPNVSAMTFNPFAQQYLVPAVYNAQMMPYFYQQQQLIMSSNGIPPHIKALPFESSTSGSQVLNRPLEVVKEKHAENTTCEKLTESDQDGLNSQGESRSSEDDDEVEETEQPIVSLTINDPQEPEASTSYKEEEDQEGVINLLEEDENSSDRSYQPPMYQEHNEEYQAQHEIDHEECVGTPLSHSSNADWAMSSDLNKACQTQTNNSLSPRSSLQNEEHPQTAPEYFFIDQRSNVSVVLNTENVASNFDQAEAVYNSSTILNNSEGVDFMNVEDIEGMQVILGDFTNATIIPQESFDPIRQNNSPPIVMAVSGENSDGFLHIVQQKNQEMEESCLDNVNIRSDEKMPPRGELSGQESMGSASDLTWNQIQHYQDQDPMCYEQNSWDSTSENPLVTDDFDTKEIQTSTPGILKQEDVKENVMSSAPKQKRPKLVSLDVGRSKPRKLLIKPKRPKKESQTTSFNNVFSNKLKTENSEGENFENFSSTGQSVKQLDEIKEEKVSVDMCKECDKIFKTKKELRMHNLEFHKITRNKSNKCQICNEVFDAEHKFTEHLKIHPLECHICGKLFFRRQGLKLHIARHEGIKPHKCDLCDKAFLVKQKLEEHRNCHTGNAPIKCSLCPETFKRHSNLVQHRNRHHFFVKKKVKDYVCFCGEVFHSKKKFAWHSEKHDTKPKSCTQCSEKFVHMAGLTRHMRRAHNAEYLPDGRDPNTLNRVCPICKGVYLKSSMEAHLQTHGNNKPYACSMCSKKFTTKWNLKLHKWTHAPRTQKPFKCSQCKGAFIRENDYIAHMNSHKSVRPYTCNYCGAQFIRKYNCQRHVKEHENQKAYVCNVCEKSFHRSYYLKDHMRVHTGHRPYACHICGKTSTTKSNHNKHIQIHHAREPVSTEN</sequence>
<dbReference type="GO" id="GO:0008270">
    <property type="term" value="F:zinc ion binding"/>
    <property type="evidence" value="ECO:0007669"/>
    <property type="project" value="UniProtKB-KW"/>
</dbReference>
<dbReference type="Pfam" id="PF00096">
    <property type="entry name" value="zf-C2H2"/>
    <property type="match status" value="5"/>
</dbReference>
<evidence type="ECO:0000313" key="13">
    <source>
        <dbReference type="EMBL" id="KAF7277815.1"/>
    </source>
</evidence>
<accession>A0A834MFE9</accession>
<dbReference type="InterPro" id="IPR013087">
    <property type="entry name" value="Znf_C2H2_type"/>
</dbReference>
<feature type="compositionally biased region" description="Polar residues" evidence="11">
    <location>
        <begin position="317"/>
        <end position="331"/>
    </location>
</feature>
<feature type="compositionally biased region" description="Acidic residues" evidence="11">
    <location>
        <begin position="217"/>
        <end position="226"/>
    </location>
</feature>
<comment type="subcellular location">
    <subcellularLocation>
        <location evidence="1">Nucleus</location>
    </subcellularLocation>
</comment>